<dbReference type="EMBL" id="GFPF01004200">
    <property type="protein sequence ID" value="MAA15346.1"/>
    <property type="molecule type" value="Transcribed_RNA"/>
</dbReference>
<accession>A0A224YCA4</accession>
<evidence type="ECO:0000256" key="1">
    <source>
        <dbReference type="SAM" id="SignalP"/>
    </source>
</evidence>
<proteinExistence type="predicted"/>
<keyword evidence="1" id="KW-0732">Signal</keyword>
<sequence>MSGQIICLKILLLLMFIVARKWTNGESEVPQKDIRKFLNTSELIWTYNSTASSLTKCRVDKKESITGEQIVFQRSFHRLKKGDWAHVYLQGIFSFWHWKNNKTYDTILVSRAGENMSRWKTEELLVHQDNDNRCAAFKTFTKGKSIDIFFVDIRIKNSSVHEEPSEDCLKACNRARRRRISYGRYSPDCQKEVHDNKEHFV</sequence>
<evidence type="ECO:0000313" key="2">
    <source>
        <dbReference type="EMBL" id="MAA15346.1"/>
    </source>
</evidence>
<feature type="chain" id="PRO_5012872362" evidence="1">
    <location>
        <begin position="28"/>
        <end position="201"/>
    </location>
</feature>
<dbReference type="AlphaFoldDB" id="A0A224YCA4"/>
<protein>
    <submittedName>
        <fullName evidence="2">Lipocalin</fullName>
    </submittedName>
</protein>
<organism evidence="2">
    <name type="scientific">Rhipicephalus zambeziensis</name>
    <dbReference type="NCBI Taxonomy" id="60191"/>
    <lineage>
        <taxon>Eukaryota</taxon>
        <taxon>Metazoa</taxon>
        <taxon>Ecdysozoa</taxon>
        <taxon>Arthropoda</taxon>
        <taxon>Chelicerata</taxon>
        <taxon>Arachnida</taxon>
        <taxon>Acari</taxon>
        <taxon>Parasitiformes</taxon>
        <taxon>Ixodida</taxon>
        <taxon>Ixodoidea</taxon>
        <taxon>Ixodidae</taxon>
        <taxon>Rhipicephalinae</taxon>
        <taxon>Rhipicephalus</taxon>
        <taxon>Rhipicephalus</taxon>
    </lineage>
</organism>
<name>A0A224YCA4_9ACAR</name>
<reference evidence="2" key="1">
    <citation type="journal article" date="2017" name="Parasit. Vectors">
        <title>Sialotranscriptomics of Rhipicephalus zambeziensis reveals intricate expression profiles of secretory proteins and suggests tight temporal transcriptional regulation during blood-feeding.</title>
        <authorList>
            <person name="de Castro M.H."/>
            <person name="de Klerk D."/>
            <person name="Pienaar R."/>
            <person name="Rees D.J.G."/>
            <person name="Mans B.J."/>
        </authorList>
    </citation>
    <scope>NUCLEOTIDE SEQUENCE</scope>
    <source>
        <tissue evidence="2">Salivary glands</tissue>
    </source>
</reference>
<feature type="signal peptide" evidence="1">
    <location>
        <begin position="1"/>
        <end position="27"/>
    </location>
</feature>